<organism evidence="1 2">
    <name type="scientific">Entomophthora muscae</name>
    <dbReference type="NCBI Taxonomy" id="34485"/>
    <lineage>
        <taxon>Eukaryota</taxon>
        <taxon>Fungi</taxon>
        <taxon>Fungi incertae sedis</taxon>
        <taxon>Zoopagomycota</taxon>
        <taxon>Entomophthoromycotina</taxon>
        <taxon>Entomophthoromycetes</taxon>
        <taxon>Entomophthorales</taxon>
        <taxon>Entomophthoraceae</taxon>
        <taxon>Entomophthora</taxon>
    </lineage>
</organism>
<name>A0ACC2TLM2_9FUNG</name>
<proteinExistence type="predicted"/>
<accession>A0ACC2TLM2</accession>
<dbReference type="Proteomes" id="UP001165960">
    <property type="component" value="Unassembled WGS sequence"/>
</dbReference>
<evidence type="ECO:0000313" key="1">
    <source>
        <dbReference type="EMBL" id="KAJ9075152.1"/>
    </source>
</evidence>
<sequence>MLDLGAPTNDFRIGLVKAIKRCLPSSVILKTMKSICFAFLASVSSLCFTRRQCLATALDSFKDSYQISACAVVQNDANPVGEWSFNVVKVGMYEFRVFCADRQDCKGCSIKLDSDNFFSKYGYDTNAFAKRGNTLVVIPAQKN</sequence>
<reference evidence="1" key="1">
    <citation type="submission" date="2022-04" db="EMBL/GenBank/DDBJ databases">
        <title>Genome of the entomopathogenic fungus Entomophthora muscae.</title>
        <authorList>
            <person name="Elya C."/>
            <person name="Lovett B.R."/>
            <person name="Lee E."/>
            <person name="Macias A.M."/>
            <person name="Hajek A.E."/>
            <person name="De Bivort B.L."/>
            <person name="Kasson M.T."/>
            <person name="De Fine Licht H.H."/>
            <person name="Stajich J.E."/>
        </authorList>
    </citation>
    <scope>NUCLEOTIDE SEQUENCE</scope>
    <source>
        <strain evidence="1">Berkeley</strain>
    </source>
</reference>
<evidence type="ECO:0000313" key="2">
    <source>
        <dbReference type="Proteomes" id="UP001165960"/>
    </source>
</evidence>
<comment type="caution">
    <text evidence="1">The sequence shown here is derived from an EMBL/GenBank/DDBJ whole genome shotgun (WGS) entry which is preliminary data.</text>
</comment>
<keyword evidence="2" id="KW-1185">Reference proteome</keyword>
<protein>
    <submittedName>
        <fullName evidence="1">Uncharacterized protein</fullName>
    </submittedName>
</protein>
<dbReference type="EMBL" id="QTSX02002674">
    <property type="protein sequence ID" value="KAJ9075152.1"/>
    <property type="molecule type" value="Genomic_DNA"/>
</dbReference>
<gene>
    <name evidence="1" type="ORF">DSO57_1038887</name>
</gene>